<dbReference type="Pfam" id="PF00528">
    <property type="entry name" value="BPD_transp_1"/>
    <property type="match status" value="1"/>
</dbReference>
<dbReference type="PANTHER" id="PTHR43163:SF6">
    <property type="entry name" value="DIPEPTIDE TRANSPORT SYSTEM PERMEASE PROTEIN DPPB-RELATED"/>
    <property type="match status" value="1"/>
</dbReference>
<evidence type="ECO:0000256" key="6">
    <source>
        <dbReference type="ARBA" id="ARBA00023136"/>
    </source>
</evidence>
<dbReference type="Gene3D" id="1.10.3720.10">
    <property type="entry name" value="MetI-like"/>
    <property type="match status" value="1"/>
</dbReference>
<accession>A0ABP7P073</accession>
<dbReference type="PROSITE" id="PS50928">
    <property type="entry name" value="ABC_TM1"/>
    <property type="match status" value="1"/>
</dbReference>
<comment type="similarity">
    <text evidence="7">Belongs to the binding-protein-dependent transport system permease family. OppBC subfamily.</text>
</comment>
<evidence type="ECO:0000313" key="11">
    <source>
        <dbReference type="Proteomes" id="UP001501337"/>
    </source>
</evidence>
<dbReference type="CDD" id="cd06261">
    <property type="entry name" value="TM_PBP2"/>
    <property type="match status" value="1"/>
</dbReference>
<dbReference type="PANTHER" id="PTHR43163">
    <property type="entry name" value="DIPEPTIDE TRANSPORT SYSTEM PERMEASE PROTEIN DPPB-RELATED"/>
    <property type="match status" value="1"/>
</dbReference>
<keyword evidence="5 8" id="KW-1133">Transmembrane helix</keyword>
<evidence type="ECO:0000256" key="1">
    <source>
        <dbReference type="ARBA" id="ARBA00004651"/>
    </source>
</evidence>
<organism evidence="10 11">
    <name type="scientific">Allohahella marinimesophila</name>
    <dbReference type="NCBI Taxonomy" id="1054972"/>
    <lineage>
        <taxon>Bacteria</taxon>
        <taxon>Pseudomonadati</taxon>
        <taxon>Pseudomonadota</taxon>
        <taxon>Gammaproteobacteria</taxon>
        <taxon>Oceanospirillales</taxon>
        <taxon>Hahellaceae</taxon>
        <taxon>Allohahella</taxon>
    </lineage>
</organism>
<evidence type="ECO:0000256" key="3">
    <source>
        <dbReference type="ARBA" id="ARBA00022475"/>
    </source>
</evidence>
<feature type="transmembrane region" description="Helical" evidence="8">
    <location>
        <begin position="130"/>
        <end position="154"/>
    </location>
</feature>
<proteinExistence type="inferred from homology"/>
<feature type="domain" description="ABC transmembrane type-1" evidence="9">
    <location>
        <begin position="94"/>
        <end position="300"/>
    </location>
</feature>
<dbReference type="Pfam" id="PF19300">
    <property type="entry name" value="BPD_transp_1_N"/>
    <property type="match status" value="1"/>
</dbReference>
<evidence type="ECO:0000256" key="2">
    <source>
        <dbReference type="ARBA" id="ARBA00022448"/>
    </source>
</evidence>
<evidence type="ECO:0000259" key="9">
    <source>
        <dbReference type="PROSITE" id="PS50928"/>
    </source>
</evidence>
<dbReference type="InterPro" id="IPR045621">
    <property type="entry name" value="BPD_transp_1_N"/>
</dbReference>
<dbReference type="RefSeq" id="WP_344804912.1">
    <property type="nucleotide sequence ID" value="NZ_BAABBO010000007.1"/>
</dbReference>
<keyword evidence="6 8" id="KW-0472">Membrane</keyword>
<evidence type="ECO:0000313" key="10">
    <source>
        <dbReference type="EMBL" id="GAA3957535.1"/>
    </source>
</evidence>
<gene>
    <name evidence="10" type="primary">oppB</name>
    <name evidence="10" type="ORF">GCM10022278_15070</name>
</gene>
<sequence length="314" mass="34898">MMRYLLNRILYAIVTIWFVATATFFAMHFVPGDPLSNEKVIPEKIYATLQAYYGLDKPLGEQYLIYMQRLLQGDFGVSFTQQNRSVNDIIAEHFSVSAILGLLALIFALFGALIFGSVASIWRRRWPDTATVLGVMVAVSVPSFVFAALAQLFIVEMNQFTGWQVLPVAGWGSISHIWAPALMLGLGTMAFLTRLLRGSLIDTADQPYVLAAQARGLPPWRCFLRYQLRNALLPTLSVMGPTIAGITTGGFVVEQVFAIPGLGRYFVQAVAQLDYTVIMGTTVFYGAFLVIVVLAFDLLYAWADPRIRISRDMT</sequence>
<dbReference type="InterPro" id="IPR000515">
    <property type="entry name" value="MetI-like"/>
</dbReference>
<keyword evidence="3" id="KW-1003">Cell membrane</keyword>
<evidence type="ECO:0000256" key="8">
    <source>
        <dbReference type="RuleBase" id="RU363032"/>
    </source>
</evidence>
<feature type="transmembrane region" description="Helical" evidence="8">
    <location>
        <begin position="174"/>
        <end position="192"/>
    </location>
</feature>
<feature type="transmembrane region" description="Helical" evidence="8">
    <location>
        <begin position="283"/>
        <end position="303"/>
    </location>
</feature>
<evidence type="ECO:0000256" key="4">
    <source>
        <dbReference type="ARBA" id="ARBA00022692"/>
    </source>
</evidence>
<keyword evidence="11" id="KW-1185">Reference proteome</keyword>
<feature type="transmembrane region" description="Helical" evidence="8">
    <location>
        <begin position="94"/>
        <end position="118"/>
    </location>
</feature>
<comment type="subcellular location">
    <subcellularLocation>
        <location evidence="1 8">Cell membrane</location>
        <topology evidence="1 8">Multi-pass membrane protein</topology>
    </subcellularLocation>
</comment>
<reference evidence="11" key="1">
    <citation type="journal article" date="2019" name="Int. J. Syst. Evol. Microbiol.">
        <title>The Global Catalogue of Microorganisms (GCM) 10K type strain sequencing project: providing services to taxonomists for standard genome sequencing and annotation.</title>
        <authorList>
            <consortium name="The Broad Institute Genomics Platform"/>
            <consortium name="The Broad Institute Genome Sequencing Center for Infectious Disease"/>
            <person name="Wu L."/>
            <person name="Ma J."/>
        </authorList>
    </citation>
    <scope>NUCLEOTIDE SEQUENCE [LARGE SCALE GENOMIC DNA]</scope>
    <source>
        <strain evidence="11">JCM 17555</strain>
    </source>
</reference>
<name>A0ABP7P073_9GAMM</name>
<comment type="caution">
    <text evidence="10">The sequence shown here is derived from an EMBL/GenBank/DDBJ whole genome shotgun (WGS) entry which is preliminary data.</text>
</comment>
<evidence type="ECO:0000256" key="7">
    <source>
        <dbReference type="ARBA" id="ARBA00024202"/>
    </source>
</evidence>
<dbReference type="SUPFAM" id="SSF161098">
    <property type="entry name" value="MetI-like"/>
    <property type="match status" value="1"/>
</dbReference>
<dbReference type="InterPro" id="IPR035906">
    <property type="entry name" value="MetI-like_sf"/>
</dbReference>
<evidence type="ECO:0000256" key="5">
    <source>
        <dbReference type="ARBA" id="ARBA00022989"/>
    </source>
</evidence>
<dbReference type="EMBL" id="BAABBO010000007">
    <property type="protein sequence ID" value="GAA3957535.1"/>
    <property type="molecule type" value="Genomic_DNA"/>
</dbReference>
<feature type="transmembrane region" description="Helical" evidence="8">
    <location>
        <begin position="231"/>
        <end position="253"/>
    </location>
</feature>
<protein>
    <submittedName>
        <fullName evidence="10">Oligopeptide ABC transporter permease OppB</fullName>
    </submittedName>
</protein>
<keyword evidence="4 8" id="KW-0812">Transmembrane</keyword>
<dbReference type="Proteomes" id="UP001501337">
    <property type="component" value="Unassembled WGS sequence"/>
</dbReference>
<keyword evidence="2 8" id="KW-0813">Transport</keyword>
<feature type="transmembrane region" description="Helical" evidence="8">
    <location>
        <begin position="9"/>
        <end position="30"/>
    </location>
</feature>